<dbReference type="InterPro" id="IPR002575">
    <property type="entry name" value="Aminoglycoside_PTrfase"/>
</dbReference>
<keyword evidence="3" id="KW-1185">Reference proteome</keyword>
<dbReference type="PANTHER" id="PTHR21310:SF15">
    <property type="entry name" value="AMINOGLYCOSIDE PHOSPHOTRANSFERASE DOMAIN-CONTAINING PROTEIN"/>
    <property type="match status" value="1"/>
</dbReference>
<feature type="domain" description="Aminoglycoside phosphotransferase" evidence="1">
    <location>
        <begin position="207"/>
        <end position="399"/>
    </location>
</feature>
<dbReference type="EMBL" id="ML739169">
    <property type="protein sequence ID" value="KAE8351473.1"/>
    <property type="molecule type" value="Genomic_DNA"/>
</dbReference>
<name>A0A5N6Z302_9EURO</name>
<dbReference type="AlphaFoldDB" id="A0A5N6Z302"/>
<dbReference type="InterPro" id="IPR051678">
    <property type="entry name" value="AGP_Transferase"/>
</dbReference>
<organism evidence="2 3">
    <name type="scientific">Aspergillus coremiiformis</name>
    <dbReference type="NCBI Taxonomy" id="138285"/>
    <lineage>
        <taxon>Eukaryota</taxon>
        <taxon>Fungi</taxon>
        <taxon>Dikarya</taxon>
        <taxon>Ascomycota</taxon>
        <taxon>Pezizomycotina</taxon>
        <taxon>Eurotiomycetes</taxon>
        <taxon>Eurotiomycetidae</taxon>
        <taxon>Eurotiales</taxon>
        <taxon>Aspergillaceae</taxon>
        <taxon>Aspergillus</taxon>
        <taxon>Aspergillus subgen. Circumdati</taxon>
    </lineage>
</organism>
<evidence type="ECO:0000313" key="2">
    <source>
        <dbReference type="EMBL" id="KAE8351473.1"/>
    </source>
</evidence>
<dbReference type="Gene3D" id="3.90.1200.10">
    <property type="match status" value="1"/>
</dbReference>
<dbReference type="InterPro" id="IPR011009">
    <property type="entry name" value="Kinase-like_dom_sf"/>
</dbReference>
<evidence type="ECO:0000313" key="3">
    <source>
        <dbReference type="Proteomes" id="UP000327118"/>
    </source>
</evidence>
<dbReference type="OrthoDB" id="2906425at2759"/>
<sequence>MGDASPPLSLASTEAVQWNKNLMQEFHAALERDPAADLMSIFPYSYLLEHRNAQYHQQSYAAKINLRTLNELRDTLRHEPEINLLSAFPKNYTRRITMATGSRVVPRAEQDISENRGPPDFRKRLDLAEDATIVSPLSKEVAALLAPYSGELPDNRSRDSEKLLIRSLKQLLWDSPKLWENPVRGIVVKCGEDIVAKVIMGNNDYTEYTSMQYLAEQMPTIPAPRPHGLIAFGPLRVIFMSCIPGMTLTEAWPRLTHEEKLSVQSQLDKIFRRLRNHRLHDHDGRLLGGVGGEGVKELRVDECSSFKDVRTATEFSDLQLSACHHGSTTYIRFLHSFLEHDNSTLGQELVFTHGDVRTDNIMVKQDTDINGSYIVTGIIDWEYSGFYPAYYECTVLTRTLSVVNEDDWYLYLPDSISPSHFPIRWLVDRLWGIHLRTT</sequence>
<dbReference type="SUPFAM" id="SSF56112">
    <property type="entry name" value="Protein kinase-like (PK-like)"/>
    <property type="match status" value="1"/>
</dbReference>
<dbReference type="Proteomes" id="UP000327118">
    <property type="component" value="Unassembled WGS sequence"/>
</dbReference>
<gene>
    <name evidence="2" type="ORF">BDV28DRAFT_162370</name>
</gene>
<accession>A0A5N6Z302</accession>
<proteinExistence type="predicted"/>
<dbReference type="Pfam" id="PF01636">
    <property type="entry name" value="APH"/>
    <property type="match status" value="1"/>
</dbReference>
<evidence type="ECO:0000259" key="1">
    <source>
        <dbReference type="Pfam" id="PF01636"/>
    </source>
</evidence>
<dbReference type="PANTHER" id="PTHR21310">
    <property type="entry name" value="AMINOGLYCOSIDE PHOSPHOTRANSFERASE-RELATED-RELATED"/>
    <property type="match status" value="1"/>
</dbReference>
<protein>
    <recommendedName>
        <fullName evidence="1">Aminoglycoside phosphotransferase domain-containing protein</fullName>
    </recommendedName>
</protein>
<reference evidence="3" key="1">
    <citation type="submission" date="2019-04" db="EMBL/GenBank/DDBJ databases">
        <title>Friends and foes A comparative genomics studyof 23 Aspergillus species from section Flavi.</title>
        <authorList>
            <consortium name="DOE Joint Genome Institute"/>
            <person name="Kjaerbolling I."/>
            <person name="Vesth T."/>
            <person name="Frisvad J.C."/>
            <person name="Nybo J.L."/>
            <person name="Theobald S."/>
            <person name="Kildgaard S."/>
            <person name="Isbrandt T."/>
            <person name="Kuo A."/>
            <person name="Sato A."/>
            <person name="Lyhne E.K."/>
            <person name="Kogle M.E."/>
            <person name="Wiebenga A."/>
            <person name="Kun R.S."/>
            <person name="Lubbers R.J."/>
            <person name="Makela M.R."/>
            <person name="Barry K."/>
            <person name="Chovatia M."/>
            <person name="Clum A."/>
            <person name="Daum C."/>
            <person name="Haridas S."/>
            <person name="He G."/>
            <person name="LaButti K."/>
            <person name="Lipzen A."/>
            <person name="Mondo S."/>
            <person name="Riley R."/>
            <person name="Salamov A."/>
            <person name="Simmons B.A."/>
            <person name="Magnuson J.K."/>
            <person name="Henrissat B."/>
            <person name="Mortensen U.H."/>
            <person name="Larsen T.O."/>
            <person name="Devries R.P."/>
            <person name="Grigoriev I.V."/>
            <person name="Machida M."/>
            <person name="Baker S.E."/>
            <person name="Andersen M.R."/>
        </authorList>
    </citation>
    <scope>NUCLEOTIDE SEQUENCE [LARGE SCALE GENOMIC DNA]</scope>
    <source>
        <strain evidence="3">CBS 553.77</strain>
    </source>
</reference>